<keyword evidence="4" id="KW-1185">Reference proteome</keyword>
<name>A0A8J7VSJ5_9GAMM</name>
<dbReference type="PIRSF" id="PIRSF028520">
    <property type="entry name" value="UCP028520"/>
    <property type="match status" value="1"/>
</dbReference>
<proteinExistence type="predicted"/>
<dbReference type="GO" id="GO:0016747">
    <property type="term" value="F:acyltransferase activity, transferring groups other than amino-acyl groups"/>
    <property type="evidence" value="ECO:0007669"/>
    <property type="project" value="InterPro"/>
</dbReference>
<evidence type="ECO:0000259" key="1">
    <source>
        <dbReference type="PROSITE" id="PS51186"/>
    </source>
</evidence>
<dbReference type="Proteomes" id="UP000675747">
    <property type="component" value="Unassembled WGS sequence"/>
</dbReference>
<comment type="caution">
    <text evidence="2">The sequence shown here is derived from an EMBL/GenBank/DDBJ whole genome shotgun (WGS) entry which is preliminary data.</text>
</comment>
<dbReference type="InterPro" id="IPR000182">
    <property type="entry name" value="GNAT_dom"/>
</dbReference>
<organism evidence="2">
    <name type="scientific">Coralloluteibacterium stylophorae</name>
    <dbReference type="NCBI Taxonomy" id="1776034"/>
    <lineage>
        <taxon>Bacteria</taxon>
        <taxon>Pseudomonadati</taxon>
        <taxon>Pseudomonadota</taxon>
        <taxon>Gammaproteobacteria</taxon>
        <taxon>Lysobacterales</taxon>
        <taxon>Lysobacteraceae</taxon>
        <taxon>Coralloluteibacterium</taxon>
    </lineage>
</organism>
<reference evidence="3 4" key="1">
    <citation type="journal article" date="2021" name="Microbiol. Resour. Announc.">
        <title>Draft Genome Sequence of Coralloluteibacterium stylophorae LMG 29479T.</title>
        <authorList>
            <person name="Karlyshev A.V."/>
            <person name="Kudryashova E.B."/>
            <person name="Ariskina E.V."/>
            <person name="Conroy A.P."/>
            <person name="Abidueva E.Y."/>
        </authorList>
    </citation>
    <scope>NUCLEOTIDE SEQUENCE [LARGE SCALE GENOMIC DNA]</scope>
    <source>
        <strain evidence="3 4">LMG 29479</strain>
    </source>
</reference>
<dbReference type="EMBL" id="JAGQFT020000002">
    <property type="protein sequence ID" value="MBS7456417.1"/>
    <property type="molecule type" value="Genomic_DNA"/>
</dbReference>
<dbReference type="InterPro" id="IPR016890">
    <property type="entry name" value="UCP028520"/>
</dbReference>
<dbReference type="InterPro" id="IPR016181">
    <property type="entry name" value="Acyl_CoA_acyltransferase"/>
</dbReference>
<feature type="domain" description="N-acetyltransferase" evidence="1">
    <location>
        <begin position="3"/>
        <end position="163"/>
    </location>
</feature>
<dbReference type="AlphaFoldDB" id="A0A8J7VSJ5"/>
<dbReference type="Gene3D" id="3.40.630.30">
    <property type="match status" value="1"/>
</dbReference>
<dbReference type="RefSeq" id="WP_211925238.1">
    <property type="nucleotide sequence ID" value="NZ_JAGQFT020000002.1"/>
</dbReference>
<accession>A0A8J7VSJ5</accession>
<reference evidence="2" key="2">
    <citation type="submission" date="2021-04" db="EMBL/GenBank/DDBJ databases">
        <authorList>
            <person name="Karlyshev A.V."/>
        </authorList>
    </citation>
    <scope>NUCLEOTIDE SEQUENCE</scope>
    <source>
        <strain evidence="2">LMG 29479</strain>
    </source>
</reference>
<gene>
    <name evidence="3" type="ORF">KB893_004605</name>
    <name evidence="2" type="ORF">KB893_01865</name>
</gene>
<dbReference type="PROSITE" id="PS51186">
    <property type="entry name" value="GNAT"/>
    <property type="match status" value="1"/>
</dbReference>
<evidence type="ECO:0000313" key="3">
    <source>
        <dbReference type="EMBL" id="MBS7456417.1"/>
    </source>
</evidence>
<dbReference type="EMBL" id="JAGQFT010000006">
    <property type="protein sequence ID" value="MBR0561271.1"/>
    <property type="molecule type" value="Genomic_DNA"/>
</dbReference>
<protein>
    <submittedName>
        <fullName evidence="2">GNAT family N-acetyltransferase</fullName>
    </submittedName>
</protein>
<dbReference type="SUPFAM" id="SSF55729">
    <property type="entry name" value="Acyl-CoA N-acyltransferases (Nat)"/>
    <property type="match status" value="1"/>
</dbReference>
<sequence>MTITVRDVHADELDTVLALNNSAGPSILALDQAGLRRLWEQADYFRVAEVEGRIAGFLVAMLHTSDYTSPNFRWFREHYPAFLYVDRIVVATTRRGAGVGRVFYADVQSFAEVRVPMLTSEVFLEETSGGAMLFHGTFGYGEVGQQVMEGPGRRVSLLAKPLCSYEWVRETYGETLPDVPWLAPSAAHRRPLQTLEA</sequence>
<evidence type="ECO:0000313" key="4">
    <source>
        <dbReference type="Proteomes" id="UP000675747"/>
    </source>
</evidence>
<evidence type="ECO:0000313" key="2">
    <source>
        <dbReference type="EMBL" id="MBR0561271.1"/>
    </source>
</evidence>